<dbReference type="InterPro" id="IPR005119">
    <property type="entry name" value="LysR_subst-bd"/>
</dbReference>
<sequence>MNRTGPDWNLYRTFLALLDEGSLSGAARALGLTQPTVGRHLDALEAAIGRRLFLRSPHGLVPTETAAAIRAEAEGLAASAAALWRSASAEAGAIAGRVRIATSEVMAVEVLPPILAAIRRRHPGLDLEIVASSRVEDLLRREADVAVRMVAPRQEGLVARRLGQVGLGLFAHRDHLAREGTPTSYAELAAATVIGFDRQTAVIRALAVRMPELTRIDFALRSDSDLVQLAAIRAGYGIGACQVAIAARDPALVRVLPDLFAPSLDCWLVIHENLRGTPRVRAVFDGLAEGLAGHVDR</sequence>
<dbReference type="SUPFAM" id="SSF46785">
    <property type="entry name" value="Winged helix' DNA-binding domain"/>
    <property type="match status" value="1"/>
</dbReference>
<dbReference type="PANTHER" id="PTHR30537">
    <property type="entry name" value="HTH-TYPE TRANSCRIPTIONAL REGULATOR"/>
    <property type="match status" value="1"/>
</dbReference>
<evidence type="ECO:0000256" key="3">
    <source>
        <dbReference type="ARBA" id="ARBA00023125"/>
    </source>
</evidence>
<comment type="caution">
    <text evidence="6">The sequence shown here is derived from an EMBL/GenBank/DDBJ whole genome shotgun (WGS) entry which is preliminary data.</text>
</comment>
<evidence type="ECO:0000256" key="1">
    <source>
        <dbReference type="ARBA" id="ARBA00009437"/>
    </source>
</evidence>
<dbReference type="PANTHER" id="PTHR30537:SF3">
    <property type="entry name" value="TRANSCRIPTIONAL REGULATORY PROTEIN"/>
    <property type="match status" value="1"/>
</dbReference>
<dbReference type="InterPro" id="IPR058163">
    <property type="entry name" value="LysR-type_TF_proteobact-type"/>
</dbReference>
<dbReference type="Gene3D" id="3.40.190.290">
    <property type="match status" value="1"/>
</dbReference>
<evidence type="ECO:0000313" key="7">
    <source>
        <dbReference type="Proteomes" id="UP000292781"/>
    </source>
</evidence>
<dbReference type="SUPFAM" id="SSF53850">
    <property type="entry name" value="Periplasmic binding protein-like II"/>
    <property type="match status" value="1"/>
</dbReference>
<evidence type="ECO:0000256" key="2">
    <source>
        <dbReference type="ARBA" id="ARBA00023015"/>
    </source>
</evidence>
<proteinExistence type="inferred from homology"/>
<evidence type="ECO:0000313" key="6">
    <source>
        <dbReference type="EMBL" id="TBW36622.1"/>
    </source>
</evidence>
<dbReference type="PROSITE" id="PS50931">
    <property type="entry name" value="HTH_LYSR"/>
    <property type="match status" value="1"/>
</dbReference>
<dbReference type="AlphaFoldDB" id="A0A4Q9VP92"/>
<dbReference type="OrthoDB" id="9798121at2"/>
<accession>A0A4Q9VP92</accession>
<dbReference type="PRINTS" id="PR00039">
    <property type="entry name" value="HTHLYSR"/>
</dbReference>
<dbReference type="InterPro" id="IPR036390">
    <property type="entry name" value="WH_DNA-bd_sf"/>
</dbReference>
<feature type="domain" description="HTH lysR-type" evidence="5">
    <location>
        <begin position="6"/>
        <end position="63"/>
    </location>
</feature>
<dbReference type="GO" id="GO:0003700">
    <property type="term" value="F:DNA-binding transcription factor activity"/>
    <property type="evidence" value="ECO:0007669"/>
    <property type="project" value="InterPro"/>
</dbReference>
<keyword evidence="2" id="KW-0805">Transcription regulation</keyword>
<dbReference type="GO" id="GO:0043565">
    <property type="term" value="F:sequence-specific DNA binding"/>
    <property type="evidence" value="ECO:0007669"/>
    <property type="project" value="TreeGrafter"/>
</dbReference>
<dbReference type="Proteomes" id="UP000292781">
    <property type="component" value="Unassembled WGS sequence"/>
</dbReference>
<reference evidence="6 7" key="1">
    <citation type="submission" date="2019-02" db="EMBL/GenBank/DDBJ databases">
        <title>Siculibacillus lacustris gen. nov., sp. nov., a new rosette-forming bacterium isolated from a freshwater crater lake (Lake St. Ana, Romania).</title>
        <authorList>
            <person name="Felfoldi T."/>
            <person name="Marton Z."/>
            <person name="Szabo A."/>
            <person name="Mentes A."/>
            <person name="Boka K."/>
            <person name="Marialigeti K."/>
            <person name="Mathe I."/>
            <person name="Koncz M."/>
            <person name="Schumann P."/>
            <person name="Toth E."/>
        </authorList>
    </citation>
    <scope>NUCLEOTIDE SEQUENCE [LARGE SCALE GENOMIC DNA]</scope>
    <source>
        <strain evidence="6 7">SA-279</strain>
    </source>
</reference>
<keyword evidence="3" id="KW-0238">DNA-binding</keyword>
<name>A0A4Q9VP92_9HYPH</name>
<dbReference type="Pfam" id="PF03466">
    <property type="entry name" value="LysR_substrate"/>
    <property type="match status" value="1"/>
</dbReference>
<keyword evidence="4" id="KW-0804">Transcription</keyword>
<protein>
    <submittedName>
        <fullName evidence="6">LysR family transcriptional regulator</fullName>
    </submittedName>
</protein>
<comment type="similarity">
    <text evidence="1">Belongs to the LysR transcriptional regulatory family.</text>
</comment>
<dbReference type="Gene3D" id="1.10.10.10">
    <property type="entry name" value="Winged helix-like DNA-binding domain superfamily/Winged helix DNA-binding domain"/>
    <property type="match status" value="1"/>
</dbReference>
<dbReference type="GO" id="GO:0006351">
    <property type="term" value="P:DNA-templated transcription"/>
    <property type="evidence" value="ECO:0007669"/>
    <property type="project" value="TreeGrafter"/>
</dbReference>
<dbReference type="RefSeq" id="WP_131310129.1">
    <property type="nucleotide sequence ID" value="NZ_SJFN01000019.1"/>
</dbReference>
<organism evidence="6 7">
    <name type="scientific">Siculibacillus lacustris</name>
    <dbReference type="NCBI Taxonomy" id="1549641"/>
    <lineage>
        <taxon>Bacteria</taxon>
        <taxon>Pseudomonadati</taxon>
        <taxon>Pseudomonadota</taxon>
        <taxon>Alphaproteobacteria</taxon>
        <taxon>Hyphomicrobiales</taxon>
        <taxon>Ancalomicrobiaceae</taxon>
        <taxon>Siculibacillus</taxon>
    </lineage>
</organism>
<gene>
    <name evidence="6" type="ORF">EYW49_13580</name>
</gene>
<dbReference type="EMBL" id="SJFN01000019">
    <property type="protein sequence ID" value="TBW36622.1"/>
    <property type="molecule type" value="Genomic_DNA"/>
</dbReference>
<evidence type="ECO:0000259" key="5">
    <source>
        <dbReference type="PROSITE" id="PS50931"/>
    </source>
</evidence>
<dbReference type="InterPro" id="IPR000847">
    <property type="entry name" value="LysR_HTH_N"/>
</dbReference>
<keyword evidence="7" id="KW-1185">Reference proteome</keyword>
<dbReference type="InterPro" id="IPR036388">
    <property type="entry name" value="WH-like_DNA-bd_sf"/>
</dbReference>
<evidence type="ECO:0000256" key="4">
    <source>
        <dbReference type="ARBA" id="ARBA00023163"/>
    </source>
</evidence>
<dbReference type="Pfam" id="PF00126">
    <property type="entry name" value="HTH_1"/>
    <property type="match status" value="1"/>
</dbReference>